<keyword evidence="2 3" id="KW-0408">Iron</keyword>
<reference evidence="5 6" key="1">
    <citation type="journal article" date="2019" name="Environ. Microbiol.">
        <title>At the nexus of three kingdoms: the genome of the mycorrhizal fungus Gigaspora margarita provides insights into plant, endobacterial and fungal interactions.</title>
        <authorList>
            <person name="Venice F."/>
            <person name="Ghignone S."/>
            <person name="Salvioli di Fossalunga A."/>
            <person name="Amselem J."/>
            <person name="Novero M."/>
            <person name="Xianan X."/>
            <person name="Sedzielewska Toro K."/>
            <person name="Morin E."/>
            <person name="Lipzen A."/>
            <person name="Grigoriev I.V."/>
            <person name="Henrissat B."/>
            <person name="Martin F.M."/>
            <person name="Bonfante P."/>
        </authorList>
    </citation>
    <scope>NUCLEOTIDE SEQUENCE [LARGE SCALE GENOMIC DNA]</scope>
    <source>
        <strain evidence="5 6">BEG34</strain>
    </source>
</reference>
<keyword evidence="4" id="KW-0503">Monooxygenase</keyword>
<gene>
    <name evidence="5" type="ORF">F8M41_017212</name>
</gene>
<evidence type="ECO:0000256" key="4">
    <source>
        <dbReference type="RuleBase" id="RU000461"/>
    </source>
</evidence>
<dbReference type="PROSITE" id="PS00086">
    <property type="entry name" value="CYTOCHROME_P450"/>
    <property type="match status" value="1"/>
</dbReference>
<dbReference type="GO" id="GO:0020037">
    <property type="term" value="F:heme binding"/>
    <property type="evidence" value="ECO:0007669"/>
    <property type="project" value="InterPro"/>
</dbReference>
<accession>A0A8H4EUK3</accession>
<dbReference type="GO" id="GO:0005506">
    <property type="term" value="F:iron ion binding"/>
    <property type="evidence" value="ECO:0007669"/>
    <property type="project" value="InterPro"/>
</dbReference>
<proteinExistence type="inferred from homology"/>
<dbReference type="EMBL" id="WTPW01000040">
    <property type="protein sequence ID" value="KAF0555489.1"/>
    <property type="molecule type" value="Genomic_DNA"/>
</dbReference>
<comment type="caution">
    <text evidence="5">The sequence shown here is derived from an EMBL/GenBank/DDBJ whole genome shotgun (WGS) entry which is preliminary data.</text>
</comment>
<dbReference type="AlphaFoldDB" id="A0A8H4EUK3"/>
<evidence type="ECO:0000313" key="5">
    <source>
        <dbReference type="EMBL" id="KAF0555489.1"/>
    </source>
</evidence>
<dbReference type="SUPFAM" id="SSF48264">
    <property type="entry name" value="Cytochrome P450"/>
    <property type="match status" value="1"/>
</dbReference>
<protein>
    <submittedName>
        <fullName evidence="5">Cytochrome P450</fullName>
    </submittedName>
</protein>
<evidence type="ECO:0000256" key="3">
    <source>
        <dbReference type="PIRSR" id="PIRSR602401-1"/>
    </source>
</evidence>
<dbReference type="GO" id="GO:0016705">
    <property type="term" value="F:oxidoreductase activity, acting on paired donors, with incorporation or reduction of molecular oxygen"/>
    <property type="evidence" value="ECO:0007669"/>
    <property type="project" value="InterPro"/>
</dbReference>
<dbReference type="InterPro" id="IPR017972">
    <property type="entry name" value="Cyt_P450_CS"/>
</dbReference>
<dbReference type="InterPro" id="IPR001128">
    <property type="entry name" value="Cyt_P450"/>
</dbReference>
<dbReference type="PANTHER" id="PTHR24301">
    <property type="entry name" value="THROMBOXANE-A SYNTHASE"/>
    <property type="match status" value="1"/>
</dbReference>
<dbReference type="OrthoDB" id="1470350at2759"/>
<keyword evidence="6" id="KW-1185">Reference proteome</keyword>
<name>A0A8H4EUK3_GIGMA</name>
<comment type="cofactor">
    <cofactor evidence="3">
        <name>heme</name>
        <dbReference type="ChEBI" id="CHEBI:30413"/>
    </cofactor>
</comment>
<dbReference type="PRINTS" id="PR00385">
    <property type="entry name" value="P450"/>
</dbReference>
<dbReference type="Gene3D" id="1.10.630.10">
    <property type="entry name" value="Cytochrome P450"/>
    <property type="match status" value="1"/>
</dbReference>
<evidence type="ECO:0000256" key="1">
    <source>
        <dbReference type="ARBA" id="ARBA00022723"/>
    </source>
</evidence>
<comment type="similarity">
    <text evidence="4">Belongs to the cytochrome P450 family.</text>
</comment>
<dbReference type="PRINTS" id="PR00463">
    <property type="entry name" value="EP450I"/>
</dbReference>
<dbReference type="GO" id="GO:0004497">
    <property type="term" value="F:monooxygenase activity"/>
    <property type="evidence" value="ECO:0007669"/>
    <property type="project" value="UniProtKB-KW"/>
</dbReference>
<sequence length="550" mass="64632">MNFLYTILINTKPSDIFQITFLTICFYILHFYYLHFTRTNPLPGPMPIPLIGTFEIFRAHIDIDAWFYKLTQKYGQNGVFELNLIGNRQIVITRAEYVNKFMTPASDQENHMKHLMRTANNGLLDLFDLDCKGVGLNHNYNFWKFNRQIFYQAIKTACYAEETCKLINNLYEEMINYWINLKKSNDDSVVVDAAAWMRRFTNDFISVVATSERTFAIKHYYQILNNEKITQEILDSEDFVECISNFFEDNQMIFIPKVLRKFPLIRGRVHKMMDTCDYLYKRLVQRIRRRRKEVEKLVNASNFDTSQLKNDLLTSMVVANTPYETTPQKNVDPSLLRPMTDDEIRGIMFDAFAAGTDTTANTFCFVLYYITHHPEVKKKLLEELRTVFKDDLTRPVTMDDLNKLRYCEAIINETSRIRPTVSMVSRYGNQADEVAGYKWPADILFIMYVRGINNNSLYWKDPEKFNPDRFYDPQEIEKQHKFGFTMFGGGLRMCLGRNLAMIEMKILLASLYRKFDVELVDMKAPLNIRTSTVTICKNLDVRIIPKAELC</sequence>
<dbReference type="InterPro" id="IPR002401">
    <property type="entry name" value="Cyt_P450_E_grp-I"/>
</dbReference>
<dbReference type="InterPro" id="IPR036396">
    <property type="entry name" value="Cyt_P450_sf"/>
</dbReference>
<keyword evidence="4" id="KW-0560">Oxidoreductase</keyword>
<evidence type="ECO:0000313" key="6">
    <source>
        <dbReference type="Proteomes" id="UP000439903"/>
    </source>
</evidence>
<keyword evidence="3 4" id="KW-0349">Heme</keyword>
<dbReference type="Proteomes" id="UP000439903">
    <property type="component" value="Unassembled WGS sequence"/>
</dbReference>
<organism evidence="5 6">
    <name type="scientific">Gigaspora margarita</name>
    <dbReference type="NCBI Taxonomy" id="4874"/>
    <lineage>
        <taxon>Eukaryota</taxon>
        <taxon>Fungi</taxon>
        <taxon>Fungi incertae sedis</taxon>
        <taxon>Mucoromycota</taxon>
        <taxon>Glomeromycotina</taxon>
        <taxon>Glomeromycetes</taxon>
        <taxon>Diversisporales</taxon>
        <taxon>Gigasporaceae</taxon>
        <taxon>Gigaspora</taxon>
    </lineage>
</organism>
<dbReference type="PANTHER" id="PTHR24301:SF2">
    <property type="entry name" value="THROMBOXANE-A SYNTHASE"/>
    <property type="match status" value="1"/>
</dbReference>
<keyword evidence="1 3" id="KW-0479">Metal-binding</keyword>
<dbReference type="Pfam" id="PF00067">
    <property type="entry name" value="p450"/>
    <property type="match status" value="1"/>
</dbReference>
<feature type="binding site" description="axial binding residue" evidence="3">
    <location>
        <position position="494"/>
    </location>
    <ligand>
        <name>heme</name>
        <dbReference type="ChEBI" id="CHEBI:30413"/>
    </ligand>
    <ligandPart>
        <name>Fe</name>
        <dbReference type="ChEBI" id="CHEBI:18248"/>
    </ligandPart>
</feature>
<evidence type="ECO:0000256" key="2">
    <source>
        <dbReference type="ARBA" id="ARBA00023004"/>
    </source>
</evidence>